<evidence type="ECO:0000259" key="1">
    <source>
        <dbReference type="PROSITE" id="PS50181"/>
    </source>
</evidence>
<name>A0A9Q1GQT6_9CARY</name>
<dbReference type="PANTHER" id="PTHR31672">
    <property type="entry name" value="BNACNNG10540D PROTEIN"/>
    <property type="match status" value="1"/>
</dbReference>
<keyword evidence="3" id="KW-1185">Reference proteome</keyword>
<dbReference type="AlphaFoldDB" id="A0A9Q1GQT6"/>
<dbReference type="SUPFAM" id="SSF81383">
    <property type="entry name" value="F-box domain"/>
    <property type="match status" value="1"/>
</dbReference>
<dbReference type="InterPro" id="IPR050796">
    <property type="entry name" value="SCF_F-box_component"/>
</dbReference>
<evidence type="ECO:0000313" key="2">
    <source>
        <dbReference type="EMBL" id="KAJ8425216.1"/>
    </source>
</evidence>
<proteinExistence type="predicted"/>
<organism evidence="2 3">
    <name type="scientific">Carnegiea gigantea</name>
    <dbReference type="NCBI Taxonomy" id="171969"/>
    <lineage>
        <taxon>Eukaryota</taxon>
        <taxon>Viridiplantae</taxon>
        <taxon>Streptophyta</taxon>
        <taxon>Embryophyta</taxon>
        <taxon>Tracheophyta</taxon>
        <taxon>Spermatophyta</taxon>
        <taxon>Magnoliopsida</taxon>
        <taxon>eudicotyledons</taxon>
        <taxon>Gunneridae</taxon>
        <taxon>Pentapetalae</taxon>
        <taxon>Caryophyllales</taxon>
        <taxon>Cactineae</taxon>
        <taxon>Cactaceae</taxon>
        <taxon>Cactoideae</taxon>
        <taxon>Echinocereeae</taxon>
        <taxon>Carnegiea</taxon>
    </lineage>
</organism>
<sequence length="260" mass="30283">MQELKRCKLEEKFQAQGSLPEDLSVEILQRLPVRSLLRFQCISKSWQSLIIDPSFRLHSISADSHSIFCYCLCGDPDDPKDQFYWLKFECSETSDDDVIDHLRIQLHKFDVYKGFRSSNGLICYADFVNYGFDHFPVSVDSEHQSLQKVAFDLVNEMFLGNLVEFSKLFRPSCVHRLYLFELGESVALYEAADEFHKGCLWVSTAESINDRNSGMLTWFKLFSVVIDDAKDLLTDKRLLYSLQIKLKHHENIEKPDLFLL</sequence>
<dbReference type="Pfam" id="PF00646">
    <property type="entry name" value="F-box"/>
    <property type="match status" value="1"/>
</dbReference>
<feature type="domain" description="F-box" evidence="1">
    <location>
        <begin position="13"/>
        <end position="60"/>
    </location>
</feature>
<dbReference type="OrthoDB" id="1924677at2759"/>
<dbReference type="InterPro" id="IPR036047">
    <property type="entry name" value="F-box-like_dom_sf"/>
</dbReference>
<gene>
    <name evidence="2" type="ORF">Cgig2_015692</name>
</gene>
<reference evidence="2" key="1">
    <citation type="submission" date="2022-04" db="EMBL/GenBank/DDBJ databases">
        <title>Carnegiea gigantea Genome sequencing and assembly v2.</title>
        <authorList>
            <person name="Copetti D."/>
            <person name="Sanderson M.J."/>
            <person name="Burquez A."/>
            <person name="Wojciechowski M.F."/>
        </authorList>
    </citation>
    <scope>NUCLEOTIDE SEQUENCE</scope>
    <source>
        <strain evidence="2">SGP5-SGP5p</strain>
        <tissue evidence="2">Aerial part</tissue>
    </source>
</reference>
<accession>A0A9Q1GQT6</accession>
<protein>
    <recommendedName>
        <fullName evidence="1">F-box domain-containing protein</fullName>
    </recommendedName>
</protein>
<dbReference type="CDD" id="cd22157">
    <property type="entry name" value="F-box_AtFBW1-like"/>
    <property type="match status" value="1"/>
</dbReference>
<dbReference type="SMART" id="SM00256">
    <property type="entry name" value="FBOX"/>
    <property type="match status" value="1"/>
</dbReference>
<dbReference type="EMBL" id="JAKOGI010001517">
    <property type="protein sequence ID" value="KAJ8425216.1"/>
    <property type="molecule type" value="Genomic_DNA"/>
</dbReference>
<dbReference type="Proteomes" id="UP001153076">
    <property type="component" value="Unassembled WGS sequence"/>
</dbReference>
<dbReference type="Gene3D" id="1.20.1280.50">
    <property type="match status" value="1"/>
</dbReference>
<evidence type="ECO:0000313" key="3">
    <source>
        <dbReference type="Proteomes" id="UP001153076"/>
    </source>
</evidence>
<dbReference type="InterPro" id="IPR001810">
    <property type="entry name" value="F-box_dom"/>
</dbReference>
<comment type="caution">
    <text evidence="2">The sequence shown here is derived from an EMBL/GenBank/DDBJ whole genome shotgun (WGS) entry which is preliminary data.</text>
</comment>
<dbReference type="PROSITE" id="PS50181">
    <property type="entry name" value="FBOX"/>
    <property type="match status" value="1"/>
</dbReference>